<keyword evidence="5 7" id="KW-0472">Membrane</keyword>
<feature type="domain" description="Polysaccharide chain length determinant N-terminal" evidence="8">
    <location>
        <begin position="9"/>
        <end position="73"/>
    </location>
</feature>
<dbReference type="GO" id="GO:0005886">
    <property type="term" value="C:plasma membrane"/>
    <property type="evidence" value="ECO:0007669"/>
    <property type="project" value="UniProtKB-SubCell"/>
</dbReference>
<keyword evidence="11" id="KW-1185">Reference proteome</keyword>
<evidence type="ECO:0000313" key="10">
    <source>
        <dbReference type="EMBL" id="QKE28139.1"/>
    </source>
</evidence>
<evidence type="ECO:0000256" key="2">
    <source>
        <dbReference type="ARBA" id="ARBA00022475"/>
    </source>
</evidence>
<dbReference type="GO" id="GO:0004713">
    <property type="term" value="F:protein tyrosine kinase activity"/>
    <property type="evidence" value="ECO:0007669"/>
    <property type="project" value="TreeGrafter"/>
</dbReference>
<name>A0A6M8EJH3_9BACT</name>
<dbReference type="AlphaFoldDB" id="A0A6M8EJH3"/>
<keyword evidence="3 7" id="KW-0812">Transmembrane</keyword>
<keyword evidence="4 7" id="KW-1133">Transmembrane helix</keyword>
<dbReference type="EMBL" id="CP042652">
    <property type="protein sequence ID" value="QKE28139.1"/>
    <property type="molecule type" value="Genomic_DNA"/>
</dbReference>
<dbReference type="KEGG" id="paco:AACT_0947"/>
<dbReference type="InterPro" id="IPR050445">
    <property type="entry name" value="Bact_polysacc_biosynth/exp"/>
</dbReference>
<evidence type="ECO:0000256" key="1">
    <source>
        <dbReference type="ARBA" id="ARBA00004651"/>
    </source>
</evidence>
<sequence length="322" mass="37280">MEEKVYVEEEIDLRDLFKTIWDRRIFILVFTLVVTLLAIVYVSIKTPIYEVKALLEIGSYKTEIVNEQGQTTIETKNLDDANELSKKLSMIFIDLKENEKDKEFEITKINLSKGLKNFIEVSSESTSNDLGIKGLNEIVTYTKAIHSKLLKDVKEKNDLEIKNIDLLISNIQTDKIVNINKKIELYDQNIINLEEQMKSVIETLKNMNTLDYSITALKLMEKRDISNEIISNKSKLYDLIEQKENITNIDLNKLLERKKLLETLSLPHNFKNTEIVGNILTDDNPIKPKKKLIVVVAFVTGFILAIFMVFFIQFVNGIRKEK</sequence>
<accession>A0A6M8EJH3</accession>
<feature type="domain" description="Tyrosine-protein kinase G-rich" evidence="9">
    <location>
        <begin position="253"/>
        <end position="311"/>
    </location>
</feature>
<evidence type="ECO:0000256" key="6">
    <source>
        <dbReference type="SAM" id="Coils"/>
    </source>
</evidence>
<keyword evidence="6" id="KW-0175">Coiled coil</keyword>
<proteinExistence type="predicted"/>
<dbReference type="Pfam" id="PF02706">
    <property type="entry name" value="Wzz"/>
    <property type="match status" value="1"/>
</dbReference>
<dbReference type="PANTHER" id="PTHR32309:SF13">
    <property type="entry name" value="FERRIC ENTEROBACTIN TRANSPORT PROTEIN FEPE"/>
    <property type="match status" value="1"/>
</dbReference>
<gene>
    <name evidence="10" type="ORF">AACT_0947</name>
</gene>
<evidence type="ECO:0000256" key="7">
    <source>
        <dbReference type="SAM" id="Phobius"/>
    </source>
</evidence>
<dbReference type="Pfam" id="PF13807">
    <property type="entry name" value="GNVR"/>
    <property type="match status" value="1"/>
</dbReference>
<dbReference type="InterPro" id="IPR032807">
    <property type="entry name" value="GNVR"/>
</dbReference>
<keyword evidence="2" id="KW-1003">Cell membrane</keyword>
<reference evidence="10 11" key="1">
    <citation type="submission" date="2019-08" db="EMBL/GenBank/DDBJ databases">
        <title>Complete genome sequence of Arcobacter acticola.</title>
        <authorList>
            <person name="Miller W."/>
        </authorList>
    </citation>
    <scope>NUCLEOTIDE SEQUENCE [LARGE SCALE GENOMIC DNA]</scope>
    <source>
        <strain evidence="10 11">KCTC 52212</strain>
    </source>
</reference>
<protein>
    <submittedName>
        <fullName evidence="10">Putative chain length determinant protein, Wzz family</fullName>
    </submittedName>
</protein>
<feature type="coiled-coil region" evidence="6">
    <location>
        <begin position="176"/>
        <end position="210"/>
    </location>
</feature>
<feature type="transmembrane region" description="Helical" evidence="7">
    <location>
        <begin position="292"/>
        <end position="315"/>
    </location>
</feature>
<evidence type="ECO:0000256" key="4">
    <source>
        <dbReference type="ARBA" id="ARBA00022989"/>
    </source>
</evidence>
<evidence type="ECO:0000259" key="9">
    <source>
        <dbReference type="Pfam" id="PF13807"/>
    </source>
</evidence>
<dbReference type="InterPro" id="IPR003856">
    <property type="entry name" value="LPS_length_determ_N"/>
</dbReference>
<feature type="transmembrane region" description="Helical" evidence="7">
    <location>
        <begin position="25"/>
        <end position="44"/>
    </location>
</feature>
<organism evidence="10 11">
    <name type="scientific">Arcobacter acticola</name>
    <dbReference type="NCBI Taxonomy" id="1849015"/>
    <lineage>
        <taxon>Bacteria</taxon>
        <taxon>Pseudomonadati</taxon>
        <taxon>Campylobacterota</taxon>
        <taxon>Epsilonproteobacteria</taxon>
        <taxon>Campylobacterales</taxon>
        <taxon>Arcobacteraceae</taxon>
        <taxon>Arcobacter</taxon>
    </lineage>
</organism>
<dbReference type="Proteomes" id="UP000503483">
    <property type="component" value="Chromosome"/>
</dbReference>
<evidence type="ECO:0000256" key="5">
    <source>
        <dbReference type="ARBA" id="ARBA00023136"/>
    </source>
</evidence>
<evidence type="ECO:0000256" key="3">
    <source>
        <dbReference type="ARBA" id="ARBA00022692"/>
    </source>
</evidence>
<evidence type="ECO:0000313" key="11">
    <source>
        <dbReference type="Proteomes" id="UP000503483"/>
    </source>
</evidence>
<comment type="subcellular location">
    <subcellularLocation>
        <location evidence="1">Cell membrane</location>
        <topology evidence="1">Multi-pass membrane protein</topology>
    </subcellularLocation>
</comment>
<dbReference type="RefSeq" id="WP_172125454.1">
    <property type="nucleotide sequence ID" value="NZ_CP042652.1"/>
</dbReference>
<evidence type="ECO:0000259" key="8">
    <source>
        <dbReference type="Pfam" id="PF02706"/>
    </source>
</evidence>
<dbReference type="PANTHER" id="PTHR32309">
    <property type="entry name" value="TYROSINE-PROTEIN KINASE"/>
    <property type="match status" value="1"/>
</dbReference>